<dbReference type="EMBL" id="JADKGY010000006">
    <property type="protein sequence ID" value="MBK9982407.1"/>
    <property type="molecule type" value="Genomic_DNA"/>
</dbReference>
<comment type="caution">
    <text evidence="2">The sequence shown here is derived from an EMBL/GenBank/DDBJ whole genome shotgun (WGS) entry which is preliminary data.</text>
</comment>
<feature type="transmembrane region" description="Helical" evidence="1">
    <location>
        <begin position="121"/>
        <end position="145"/>
    </location>
</feature>
<dbReference type="Proteomes" id="UP000808337">
    <property type="component" value="Unassembled WGS sequence"/>
</dbReference>
<accession>A0A9D7XT61</accession>
<dbReference type="AlphaFoldDB" id="A0A9D7XT61"/>
<protein>
    <submittedName>
        <fullName evidence="2">ABC transporter permease subunit</fullName>
    </submittedName>
</protein>
<sequence length="256" mass="28608">MFNKIQKFILFDILKNRIVIAYTLLLAVLAWSVFSLEDDSNKGVLTLLNIVLLTTPLVSIIFTTIYLYNSAEFIELLLSQPVRRSKIWAGLFLGLFFSLGLSFMIGAGIPILLFVAGRTAFILLVMGILITAIFVSLGFLCTILARDKARGIGIAILLWLYFSLLFDGLVLFLLFQFADYPIEKVMVVVSALNPIDLARIFIILQLDVSAMLGYTGAIFKDFFGTGLGAVLGFLLLCLWAVIPYLISRRLFIRKDL</sequence>
<organism evidence="2 3">
    <name type="scientific">Candidatus Opimibacter skivensis</name>
    <dbReference type="NCBI Taxonomy" id="2982028"/>
    <lineage>
        <taxon>Bacteria</taxon>
        <taxon>Pseudomonadati</taxon>
        <taxon>Bacteroidota</taxon>
        <taxon>Saprospiria</taxon>
        <taxon>Saprospirales</taxon>
        <taxon>Saprospiraceae</taxon>
        <taxon>Candidatus Opimibacter</taxon>
    </lineage>
</organism>
<feature type="transmembrane region" description="Helical" evidence="1">
    <location>
        <begin position="226"/>
        <end position="246"/>
    </location>
</feature>
<feature type="transmembrane region" description="Helical" evidence="1">
    <location>
        <begin position="45"/>
        <end position="68"/>
    </location>
</feature>
<gene>
    <name evidence="2" type="ORF">IPP15_08275</name>
</gene>
<dbReference type="GO" id="GO:0005886">
    <property type="term" value="C:plasma membrane"/>
    <property type="evidence" value="ECO:0007669"/>
    <property type="project" value="UniProtKB-SubCell"/>
</dbReference>
<keyword evidence="1" id="KW-0472">Membrane</keyword>
<dbReference type="Pfam" id="PF12679">
    <property type="entry name" value="ABC2_membrane_2"/>
    <property type="match status" value="1"/>
</dbReference>
<proteinExistence type="predicted"/>
<evidence type="ECO:0000313" key="2">
    <source>
        <dbReference type="EMBL" id="MBK9982407.1"/>
    </source>
</evidence>
<name>A0A9D7XT61_9BACT</name>
<feature type="transmembrane region" description="Helical" evidence="1">
    <location>
        <begin position="89"/>
        <end position="115"/>
    </location>
</feature>
<reference evidence="2 3" key="1">
    <citation type="submission" date="2020-10" db="EMBL/GenBank/DDBJ databases">
        <title>Connecting structure to function with the recovery of over 1000 high-quality activated sludge metagenome-assembled genomes encoding full-length rRNA genes using long-read sequencing.</title>
        <authorList>
            <person name="Singleton C.M."/>
            <person name="Petriglieri F."/>
            <person name="Kristensen J.M."/>
            <person name="Kirkegaard R.H."/>
            <person name="Michaelsen T.Y."/>
            <person name="Andersen M.H."/>
            <person name="Karst S.M."/>
            <person name="Dueholm M.S."/>
            <person name="Nielsen P.H."/>
            <person name="Albertsen M."/>
        </authorList>
    </citation>
    <scope>NUCLEOTIDE SEQUENCE [LARGE SCALE GENOMIC DNA]</scope>
    <source>
        <strain evidence="2">Ribe_18-Q3-R11-54_MAXAC.273</strain>
    </source>
</reference>
<dbReference type="GO" id="GO:0140359">
    <property type="term" value="F:ABC-type transporter activity"/>
    <property type="evidence" value="ECO:0007669"/>
    <property type="project" value="InterPro"/>
</dbReference>
<evidence type="ECO:0000313" key="3">
    <source>
        <dbReference type="Proteomes" id="UP000808337"/>
    </source>
</evidence>
<feature type="transmembrane region" description="Helical" evidence="1">
    <location>
        <begin position="152"/>
        <end position="177"/>
    </location>
</feature>
<keyword evidence="1" id="KW-1133">Transmembrane helix</keyword>
<keyword evidence="1" id="KW-0812">Transmembrane</keyword>
<evidence type="ECO:0000256" key="1">
    <source>
        <dbReference type="SAM" id="Phobius"/>
    </source>
</evidence>